<reference evidence="4" key="1">
    <citation type="journal article" date="2016" name="Nat. Commun.">
        <title>The channel catfish genome sequence provides insights into the evolution of scale formation in teleosts.</title>
        <authorList>
            <person name="Liu Z."/>
            <person name="Liu S."/>
            <person name="Yao J."/>
            <person name="Bao L."/>
            <person name="Zhang J."/>
            <person name="Li Y."/>
            <person name="Jiang C."/>
            <person name="Sun L."/>
            <person name="Wang R."/>
            <person name="Zhang Y."/>
            <person name="Zhou T."/>
            <person name="Zeng Q."/>
            <person name="Fu Q."/>
            <person name="Gao S."/>
            <person name="Li N."/>
            <person name="Koren S."/>
            <person name="Jiang Y."/>
            <person name="Zimin A."/>
            <person name="Xu P."/>
            <person name="Phillippy A.M."/>
            <person name="Geng X."/>
            <person name="Song L."/>
            <person name="Sun F."/>
            <person name="Li C."/>
            <person name="Wang X."/>
            <person name="Chen A."/>
            <person name="Jin Y."/>
            <person name="Yuan Z."/>
            <person name="Yang Y."/>
            <person name="Tan S."/>
            <person name="Peatman E."/>
            <person name="Lu J."/>
            <person name="Qin Z."/>
            <person name="Dunham R."/>
            <person name="Li Z."/>
            <person name="Sonstegard T."/>
            <person name="Feng J."/>
            <person name="Danzmann R.G."/>
            <person name="Schroeder S."/>
            <person name="Scheffler B."/>
            <person name="Duke M.V."/>
            <person name="Ballard L."/>
            <person name="Kucuktas H."/>
            <person name="Kaltenboeck L."/>
            <person name="Liu H."/>
            <person name="Armbruster J."/>
            <person name="Xie Y."/>
            <person name="Kirby M.L."/>
            <person name="Tian Y."/>
            <person name="Flanagan M.E."/>
            <person name="Mu W."/>
            <person name="Waldbieser G.C."/>
        </authorList>
    </citation>
    <scope>NUCLEOTIDE SEQUENCE [LARGE SCALE GENOMIC DNA]</scope>
    <source>
        <strain evidence="4">SDA103</strain>
    </source>
</reference>
<evidence type="ECO:0000313" key="4">
    <source>
        <dbReference type="Proteomes" id="UP000221080"/>
    </source>
</evidence>
<dbReference type="RefSeq" id="XP_047016182.1">
    <property type="nucleotide sequence ID" value="XM_047160226.2"/>
</dbReference>
<evidence type="ECO:0000259" key="3">
    <source>
        <dbReference type="Pfam" id="PF15235"/>
    </source>
</evidence>
<dbReference type="GeneID" id="108275803"/>
<dbReference type="PANTHER" id="PTHR15718">
    <property type="entry name" value="G PROTEIN-REGULATED INDUCER OF NEURITE OUTGROWTH C-TERMINAL DOMAIN-CONTAINING PROTEIN"/>
    <property type="match status" value="1"/>
</dbReference>
<accession>A0A979F7U5</accession>
<keyword evidence="4" id="KW-1185">Reference proteome</keyword>
<sequence length="674" mass="74131">MESHPSNPHNNPKACYKTESRSKNQHQEATLPPGTRGGNGSFWLKKGEKSIDSPMQTKTPASTVIPTTLVPASATASPATSRTHLVQAATAPSITSTTILTTEIPDKHAAGITQSTTLTSGTRGHKIKCSREGELETSDKNSSKNIHKTTSQISASTDLQKSLQKTSKSVVTRTALPKSVQQASFTQIRTPSPKLKSSPTPTIAVDQAENFRKGRSIGMVPSLAHELKSNDNGACVMEVRQEVHSVQPLGTKQGKVEMLQRNKDEEKNRGRKEEEDILKYMDVGRTLKGSEITLQVASKCPPFPLDRLQLSPGATTTSASQVKETAGKTDENAMAQETECEREKLCEWKESMEGGEALEKRSGHEGRDQEKKTEEKERKGQDRNSEAKEKEREDREMEEAIQEKKLNQNQSFKDAAIMTEEHPVPVHTLDAALQTELLYEDAEIQAVVEVSNKYTTMSPNMTHPSWSQIDPKANLSNHEKASGTASTSLQNGLSQDVTLDSGLAPITLASVGSMAKSLSPTHYKSSISCKRTRQHVCQIQIELCSQSTLSDSLALPEEEDSTRSGLEKEPKQVDREGDQAETGPIPEVAWDEQGMTWEVYGAAVDMESLGFAIQNHLQHKIQENEQRIGHLRKSISLSEHSKDDGNGARKKKKSNVFRSLFQRPTCCLKTESEA</sequence>
<name>A0A979F7U5_ICTPU</name>
<feature type="compositionally biased region" description="Low complexity" evidence="2">
    <location>
        <begin position="190"/>
        <end position="201"/>
    </location>
</feature>
<evidence type="ECO:0000256" key="2">
    <source>
        <dbReference type="SAM" id="MobiDB-lite"/>
    </source>
</evidence>
<feature type="compositionally biased region" description="Polar residues" evidence="2">
    <location>
        <begin position="459"/>
        <end position="468"/>
    </location>
</feature>
<dbReference type="GO" id="GO:0031175">
    <property type="term" value="P:neuron projection development"/>
    <property type="evidence" value="ECO:0007669"/>
    <property type="project" value="TreeGrafter"/>
</dbReference>
<dbReference type="Pfam" id="PF15235">
    <property type="entry name" value="GRIN_C"/>
    <property type="match status" value="1"/>
</dbReference>
<dbReference type="OrthoDB" id="10049175at2759"/>
<feature type="compositionally biased region" description="Polar residues" evidence="2">
    <location>
        <begin position="312"/>
        <end position="323"/>
    </location>
</feature>
<feature type="region of interest" description="Disordered" evidence="2">
    <location>
        <begin position="633"/>
        <end position="656"/>
    </location>
</feature>
<feature type="compositionally biased region" description="Polar residues" evidence="2">
    <location>
        <begin position="1"/>
        <end position="10"/>
    </location>
</feature>
<feature type="region of interest" description="Disordered" evidence="2">
    <location>
        <begin position="352"/>
        <end position="408"/>
    </location>
</feature>
<feature type="region of interest" description="Disordered" evidence="2">
    <location>
        <begin position="1"/>
        <end position="66"/>
    </location>
</feature>
<feature type="compositionally biased region" description="Basic and acidic residues" evidence="2">
    <location>
        <begin position="352"/>
        <end position="395"/>
    </location>
</feature>
<feature type="region of interest" description="Disordered" evidence="2">
    <location>
        <begin position="305"/>
        <end position="338"/>
    </location>
</feature>
<feature type="compositionally biased region" description="Basic and acidic residues" evidence="2">
    <location>
        <begin position="129"/>
        <end position="142"/>
    </location>
</feature>
<evidence type="ECO:0000313" key="5">
    <source>
        <dbReference type="RefSeq" id="XP_047016182.1"/>
    </source>
</evidence>
<feature type="region of interest" description="Disordered" evidence="2">
    <location>
        <begin position="182"/>
        <end position="201"/>
    </location>
</feature>
<evidence type="ECO:0000256" key="1">
    <source>
        <dbReference type="ARBA" id="ARBA00002358"/>
    </source>
</evidence>
<dbReference type="PANTHER" id="PTHR15718:SF3">
    <property type="entry name" value="G PROTEIN-REGULATED INDUCER OF NEURITE OUTGROWTH C-TERMINAL DOMAIN-CONTAINING PROTEIN"/>
    <property type="match status" value="1"/>
</dbReference>
<dbReference type="AlphaFoldDB" id="A0A979F7U5"/>
<dbReference type="Proteomes" id="UP000221080">
    <property type="component" value="Chromosome 15"/>
</dbReference>
<feature type="domain" description="G protein-regulated inducer of neurite outgrowth C-terminal" evidence="3">
    <location>
        <begin position="565"/>
        <end position="670"/>
    </location>
</feature>
<reference evidence="5" key="2">
    <citation type="submission" date="2025-08" db="UniProtKB">
        <authorList>
            <consortium name="RefSeq"/>
        </authorList>
    </citation>
    <scope>IDENTIFICATION</scope>
    <source>
        <tissue evidence="5">Blood</tissue>
    </source>
</reference>
<feature type="compositionally biased region" description="Polar residues" evidence="2">
    <location>
        <begin position="148"/>
        <end position="160"/>
    </location>
</feature>
<organism evidence="4 5">
    <name type="scientific">Ictalurus punctatus</name>
    <name type="common">Channel catfish</name>
    <name type="synonym">Silurus punctatus</name>
    <dbReference type="NCBI Taxonomy" id="7998"/>
    <lineage>
        <taxon>Eukaryota</taxon>
        <taxon>Metazoa</taxon>
        <taxon>Chordata</taxon>
        <taxon>Craniata</taxon>
        <taxon>Vertebrata</taxon>
        <taxon>Euteleostomi</taxon>
        <taxon>Actinopterygii</taxon>
        <taxon>Neopterygii</taxon>
        <taxon>Teleostei</taxon>
        <taxon>Ostariophysi</taxon>
        <taxon>Siluriformes</taxon>
        <taxon>Ictaluridae</taxon>
        <taxon>Ictalurus</taxon>
    </lineage>
</organism>
<dbReference type="InterPro" id="IPR032745">
    <property type="entry name" value="GRIN_C"/>
</dbReference>
<gene>
    <name evidence="5" type="primary">gprin3a</name>
</gene>
<feature type="region of interest" description="Disordered" evidence="2">
    <location>
        <begin position="112"/>
        <end position="160"/>
    </location>
</feature>
<feature type="region of interest" description="Disordered" evidence="2">
    <location>
        <begin position="550"/>
        <end position="586"/>
    </location>
</feature>
<dbReference type="CTD" id="101884675"/>
<feature type="compositionally biased region" description="Polar residues" evidence="2">
    <location>
        <begin position="112"/>
        <end position="122"/>
    </location>
</feature>
<proteinExistence type="predicted"/>
<dbReference type="KEGG" id="ipu:108275803"/>
<feature type="compositionally biased region" description="Basic and acidic residues" evidence="2">
    <location>
        <begin position="561"/>
        <end position="578"/>
    </location>
</feature>
<feature type="compositionally biased region" description="Polar residues" evidence="2">
    <location>
        <begin position="53"/>
        <end position="65"/>
    </location>
</feature>
<dbReference type="InterPro" id="IPR026646">
    <property type="entry name" value="GPRIN2-like/GPRIN3"/>
</dbReference>
<protein>
    <submittedName>
        <fullName evidence="5">Uncharacterized protein DDB_G0284459</fullName>
    </submittedName>
</protein>
<feature type="compositionally biased region" description="Basic and acidic residues" evidence="2">
    <location>
        <begin position="16"/>
        <end position="26"/>
    </location>
</feature>
<dbReference type="GO" id="GO:0005886">
    <property type="term" value="C:plasma membrane"/>
    <property type="evidence" value="ECO:0007669"/>
    <property type="project" value="TreeGrafter"/>
</dbReference>
<comment type="function">
    <text evidence="1">May be involved in neurite outgrowth.</text>
</comment>
<feature type="region of interest" description="Disordered" evidence="2">
    <location>
        <begin position="459"/>
        <end position="489"/>
    </location>
</feature>